<dbReference type="InterPro" id="IPR051932">
    <property type="entry name" value="Bact_StressResp_Reg"/>
</dbReference>
<gene>
    <name evidence="3" type="ORF">EM808_03040</name>
</gene>
<dbReference type="InterPro" id="IPR036513">
    <property type="entry name" value="STAS_dom_sf"/>
</dbReference>
<dbReference type="Proteomes" id="UP000288024">
    <property type="component" value="Unassembled WGS sequence"/>
</dbReference>
<dbReference type="AlphaFoldDB" id="A0A437KHY6"/>
<name>A0A437KHY6_9BACI</name>
<dbReference type="Pfam" id="PF01740">
    <property type="entry name" value="STAS"/>
    <property type="match status" value="1"/>
</dbReference>
<organism evidence="3 4">
    <name type="scientific">Niallia taxi</name>
    <dbReference type="NCBI Taxonomy" id="2499688"/>
    <lineage>
        <taxon>Bacteria</taxon>
        <taxon>Bacillati</taxon>
        <taxon>Bacillota</taxon>
        <taxon>Bacilli</taxon>
        <taxon>Bacillales</taxon>
        <taxon>Bacillaceae</taxon>
        <taxon>Niallia</taxon>
    </lineage>
</organism>
<dbReference type="CDD" id="cd07041">
    <property type="entry name" value="STAS_RsbR_RsbS_like"/>
    <property type="match status" value="1"/>
</dbReference>
<comment type="caution">
    <text evidence="3">The sequence shown here is derived from an EMBL/GenBank/DDBJ whole genome shotgun (WGS) entry which is preliminary data.</text>
</comment>
<evidence type="ECO:0000256" key="1">
    <source>
        <dbReference type="ARBA" id="ARBA00022553"/>
    </source>
</evidence>
<dbReference type="InterPro" id="IPR002645">
    <property type="entry name" value="STAS_dom"/>
</dbReference>
<keyword evidence="1" id="KW-0597">Phosphoprotein</keyword>
<dbReference type="PROSITE" id="PS50801">
    <property type="entry name" value="STAS"/>
    <property type="match status" value="1"/>
</dbReference>
<evidence type="ECO:0000313" key="4">
    <source>
        <dbReference type="Proteomes" id="UP000288024"/>
    </source>
</evidence>
<sequence>MEGFERIGEEKLSRWSAKLFTIMGEALKDNDKKQTNELDNWAREAGGSFVKNYVPLSAALRSLTIYRNVIWNVFTVELEEKSFAAITMLDVGKIIDPLLDEISVIIGKVYEENSSRLMKIAYSALEELSVPVVPVAKETAIIPLIGQIDTDRSQLILEVALEESARLKVEYLILDISGVPIVDTMVADNLFKVVHALDLIGVKSIISGIRPEIAQTIITLGIDFSKVTTCANLHTALASIGLRRVAEPS</sequence>
<keyword evidence="4" id="KW-1185">Reference proteome</keyword>
<feature type="domain" description="STAS" evidence="2">
    <location>
        <begin position="129"/>
        <end position="240"/>
    </location>
</feature>
<dbReference type="EMBL" id="RZTZ01000001">
    <property type="protein sequence ID" value="RVT67828.1"/>
    <property type="molecule type" value="Genomic_DNA"/>
</dbReference>
<dbReference type="SUPFAM" id="SSF52091">
    <property type="entry name" value="SpoIIaa-like"/>
    <property type="match status" value="1"/>
</dbReference>
<protein>
    <submittedName>
        <fullName evidence="3">STAS domain-containing protein</fullName>
    </submittedName>
</protein>
<evidence type="ECO:0000313" key="3">
    <source>
        <dbReference type="EMBL" id="RVT67828.1"/>
    </source>
</evidence>
<evidence type="ECO:0000259" key="2">
    <source>
        <dbReference type="PROSITE" id="PS50801"/>
    </source>
</evidence>
<dbReference type="Gene3D" id="3.30.750.24">
    <property type="entry name" value="STAS domain"/>
    <property type="match status" value="1"/>
</dbReference>
<reference evidence="3 4" key="1">
    <citation type="submission" date="2019-01" db="EMBL/GenBank/DDBJ databases">
        <title>Bacillus sp. M5HDSG1-1, whole genome shotgun sequence.</title>
        <authorList>
            <person name="Tuo L."/>
        </authorList>
    </citation>
    <scope>NUCLEOTIDE SEQUENCE [LARGE SCALE GENOMIC DNA]</scope>
    <source>
        <strain evidence="3 4">M5HDSG1-1</strain>
    </source>
</reference>
<dbReference type="PANTHER" id="PTHR33745:SF3">
    <property type="entry name" value="RSBT CO-ANTAGONIST PROTEIN RSBRC"/>
    <property type="match status" value="1"/>
</dbReference>
<dbReference type="PANTHER" id="PTHR33745">
    <property type="entry name" value="RSBT ANTAGONIST PROTEIN RSBS-RELATED"/>
    <property type="match status" value="1"/>
</dbReference>
<proteinExistence type="predicted"/>
<accession>A0A437KHY6</accession>